<dbReference type="EMBL" id="AGNL01011078">
    <property type="protein sequence ID" value="EJK68619.1"/>
    <property type="molecule type" value="Genomic_DNA"/>
</dbReference>
<reference evidence="3 4" key="1">
    <citation type="journal article" date="2012" name="Genome Biol.">
        <title>Genome and low-iron response of an oceanic diatom adapted to chronic iron limitation.</title>
        <authorList>
            <person name="Lommer M."/>
            <person name="Specht M."/>
            <person name="Roy A.S."/>
            <person name="Kraemer L."/>
            <person name="Andreson R."/>
            <person name="Gutowska M.A."/>
            <person name="Wolf J."/>
            <person name="Bergner S.V."/>
            <person name="Schilhabel M.B."/>
            <person name="Klostermeier U.C."/>
            <person name="Beiko R.G."/>
            <person name="Rosenstiel P."/>
            <person name="Hippler M."/>
            <person name="Laroche J."/>
        </authorList>
    </citation>
    <scope>NUCLEOTIDE SEQUENCE [LARGE SCALE GENOMIC DNA]</scope>
    <source>
        <strain evidence="3 4">CCMP1005</strain>
    </source>
</reference>
<evidence type="ECO:0000256" key="1">
    <source>
        <dbReference type="SAM" id="MobiDB-lite"/>
    </source>
</evidence>
<name>K0SUL0_THAOC</name>
<gene>
    <name evidence="3" type="ORF">THAOC_10181</name>
</gene>
<feature type="non-terminal residue" evidence="3">
    <location>
        <position position="232"/>
    </location>
</feature>
<proteinExistence type="predicted"/>
<dbReference type="AlphaFoldDB" id="K0SUL0"/>
<feature type="compositionally biased region" description="Gly residues" evidence="1">
    <location>
        <begin position="90"/>
        <end position="106"/>
    </location>
</feature>
<evidence type="ECO:0008006" key="5">
    <source>
        <dbReference type="Google" id="ProtNLM"/>
    </source>
</evidence>
<dbReference type="eggNOG" id="ENOG502QS0I">
    <property type="taxonomic scope" value="Eukaryota"/>
</dbReference>
<feature type="compositionally biased region" description="Low complexity" evidence="1">
    <location>
        <begin position="50"/>
        <end position="64"/>
    </location>
</feature>
<feature type="signal peptide" evidence="2">
    <location>
        <begin position="1"/>
        <end position="24"/>
    </location>
</feature>
<keyword evidence="2" id="KW-0732">Signal</keyword>
<feature type="region of interest" description="Disordered" evidence="1">
    <location>
        <begin position="50"/>
        <end position="115"/>
    </location>
</feature>
<organism evidence="3 4">
    <name type="scientific">Thalassiosira oceanica</name>
    <name type="common">Marine diatom</name>
    <dbReference type="NCBI Taxonomy" id="159749"/>
    <lineage>
        <taxon>Eukaryota</taxon>
        <taxon>Sar</taxon>
        <taxon>Stramenopiles</taxon>
        <taxon>Ochrophyta</taxon>
        <taxon>Bacillariophyta</taxon>
        <taxon>Coscinodiscophyceae</taxon>
        <taxon>Thalassiosirophycidae</taxon>
        <taxon>Thalassiosirales</taxon>
        <taxon>Thalassiosiraceae</taxon>
        <taxon>Thalassiosira</taxon>
    </lineage>
</organism>
<accession>K0SUL0</accession>
<dbReference type="OrthoDB" id="414405at2759"/>
<evidence type="ECO:0000313" key="4">
    <source>
        <dbReference type="Proteomes" id="UP000266841"/>
    </source>
</evidence>
<dbReference type="Proteomes" id="UP000266841">
    <property type="component" value="Unassembled WGS sequence"/>
</dbReference>
<evidence type="ECO:0000256" key="2">
    <source>
        <dbReference type="SAM" id="SignalP"/>
    </source>
</evidence>
<comment type="caution">
    <text evidence="3">The sequence shown here is derived from an EMBL/GenBank/DDBJ whole genome shotgun (WGS) entry which is preliminary data.</text>
</comment>
<keyword evidence="4" id="KW-1185">Reference proteome</keyword>
<feature type="chain" id="PRO_5003837374" description="PsbP C-terminal domain-containing protein" evidence="2">
    <location>
        <begin position="25"/>
        <end position="232"/>
    </location>
</feature>
<sequence>MWMVNLSPLLLVILLFHRLGLIGAAFSNHAAPRSRPGRAASGTLFFAAAGETESSLSSPSTPSGVERGQRREPAADGDGGVEIKPPAIGSGIGETEGPGGGGGGGPRPTPSQMMAMMGTSPRRVFTSAIASTGIALSANLFGVTSSLLTALPEEVVEPTGLDTYFPRDGFKRVVARGSPPPPSLGANGLPSAAATGGGGSKCSFLIPADWVADTSLALAQAQRRARALDYSM</sequence>
<evidence type="ECO:0000313" key="3">
    <source>
        <dbReference type="EMBL" id="EJK68619.1"/>
    </source>
</evidence>
<protein>
    <recommendedName>
        <fullName evidence="5">PsbP C-terminal domain-containing protein</fullName>
    </recommendedName>
</protein>